<dbReference type="GO" id="GO:0006412">
    <property type="term" value="P:translation"/>
    <property type="evidence" value="ECO:0007669"/>
    <property type="project" value="InterPro"/>
</dbReference>
<feature type="domain" description="Large ribosomal subunit protein uL30-like ferredoxin-like fold" evidence="5">
    <location>
        <begin position="44"/>
        <end position="93"/>
    </location>
</feature>
<dbReference type="GeneID" id="92178212"/>
<dbReference type="Pfam" id="PF00327">
    <property type="entry name" value="Ribosomal_L30"/>
    <property type="match status" value="1"/>
</dbReference>
<dbReference type="GO" id="GO:0015934">
    <property type="term" value="C:large ribosomal subunit"/>
    <property type="evidence" value="ECO:0007669"/>
    <property type="project" value="InterPro"/>
</dbReference>
<evidence type="ECO:0000313" key="6">
    <source>
        <dbReference type="EMBL" id="KAK8865806.1"/>
    </source>
</evidence>
<evidence type="ECO:0000256" key="2">
    <source>
        <dbReference type="ARBA" id="ARBA00022980"/>
    </source>
</evidence>
<dbReference type="Proteomes" id="UP001388673">
    <property type="component" value="Unassembled WGS sequence"/>
</dbReference>
<organism evidence="6 7">
    <name type="scientific">Kwoniella newhampshirensis</name>
    <dbReference type="NCBI Taxonomy" id="1651941"/>
    <lineage>
        <taxon>Eukaryota</taxon>
        <taxon>Fungi</taxon>
        <taxon>Dikarya</taxon>
        <taxon>Basidiomycota</taxon>
        <taxon>Agaricomycotina</taxon>
        <taxon>Tremellomycetes</taxon>
        <taxon>Tremellales</taxon>
        <taxon>Cryptococcaceae</taxon>
        <taxon>Kwoniella</taxon>
    </lineage>
</organism>
<sequence>MLFSRTRSIASSSIRYLSTAAASSSSASSVPSAPSSTATPTHHLITLIRSPIGLTSDSRRTLEALGLFRLRQSVLHPYGETTAGRILRVKELVHVSNVTKREGALLARRKRSEGSGVETSGRVYGGGKGLVAADRI</sequence>
<dbReference type="PANTHER" id="PTHR15892:SF2">
    <property type="entry name" value="LARGE RIBOSOMAL SUBUNIT PROTEIN UL30M"/>
    <property type="match status" value="1"/>
</dbReference>
<dbReference type="NCBIfam" id="TIGR01308">
    <property type="entry name" value="rpmD_bact"/>
    <property type="match status" value="1"/>
</dbReference>
<dbReference type="PANTHER" id="PTHR15892">
    <property type="entry name" value="MITOCHONDRIAL RIBOSOMAL PROTEIN L30"/>
    <property type="match status" value="1"/>
</dbReference>
<dbReference type="GO" id="GO:0003735">
    <property type="term" value="F:structural constituent of ribosome"/>
    <property type="evidence" value="ECO:0007669"/>
    <property type="project" value="InterPro"/>
</dbReference>
<dbReference type="KEGG" id="kne:92178212"/>
<keyword evidence="2 6" id="KW-0689">Ribosomal protein</keyword>
<evidence type="ECO:0000256" key="1">
    <source>
        <dbReference type="ARBA" id="ARBA00007594"/>
    </source>
</evidence>
<dbReference type="Gene3D" id="3.30.1390.20">
    <property type="entry name" value="Ribosomal protein L30, ferredoxin-like fold domain"/>
    <property type="match status" value="1"/>
</dbReference>
<dbReference type="AlphaFoldDB" id="A0AAW0Z536"/>
<keyword evidence="3" id="KW-0687">Ribonucleoprotein</keyword>
<dbReference type="InterPro" id="IPR016082">
    <property type="entry name" value="Ribosomal_uL30_ferredoxin-like"/>
</dbReference>
<comment type="caution">
    <text evidence="6">The sequence shown here is derived from an EMBL/GenBank/DDBJ whole genome shotgun (WGS) entry which is preliminary data.</text>
</comment>
<evidence type="ECO:0000313" key="7">
    <source>
        <dbReference type="Proteomes" id="UP001388673"/>
    </source>
</evidence>
<dbReference type="EMBL" id="JBCAWK010000002">
    <property type="protein sequence ID" value="KAK8865806.1"/>
    <property type="molecule type" value="Genomic_DNA"/>
</dbReference>
<dbReference type="RefSeq" id="XP_066805285.1">
    <property type="nucleotide sequence ID" value="XM_066944084.1"/>
</dbReference>
<dbReference type="SUPFAM" id="SSF55129">
    <property type="entry name" value="Ribosomal protein L30p/L7e"/>
    <property type="match status" value="1"/>
</dbReference>
<accession>A0AAW0Z536</accession>
<dbReference type="CDD" id="cd01658">
    <property type="entry name" value="Ribosomal_L30"/>
    <property type="match status" value="1"/>
</dbReference>
<proteinExistence type="inferred from homology"/>
<gene>
    <name evidence="6" type="ORF">IAR55_000953</name>
</gene>
<dbReference type="InterPro" id="IPR005996">
    <property type="entry name" value="Ribosomal_uL30_bac-type"/>
</dbReference>
<dbReference type="GO" id="GO:0005739">
    <property type="term" value="C:mitochondrion"/>
    <property type="evidence" value="ECO:0007669"/>
    <property type="project" value="TreeGrafter"/>
</dbReference>
<comment type="similarity">
    <text evidence="1">Belongs to the universal ribosomal protein uL30 family.</text>
</comment>
<reference evidence="6 7" key="1">
    <citation type="journal article" date="2024" name="bioRxiv">
        <title>Comparative genomics of Cryptococcus and Kwoniella reveals pathogenesis evolution and contrasting karyotype dynamics via intercentromeric recombination or chromosome fusion.</title>
        <authorList>
            <person name="Coelho M.A."/>
            <person name="David-Palma M."/>
            <person name="Shea T."/>
            <person name="Bowers K."/>
            <person name="McGinley-Smith S."/>
            <person name="Mohammad A.W."/>
            <person name="Gnirke A."/>
            <person name="Yurkov A.M."/>
            <person name="Nowrousian M."/>
            <person name="Sun S."/>
            <person name="Cuomo C.A."/>
            <person name="Heitman J."/>
        </authorList>
    </citation>
    <scope>NUCLEOTIDE SEQUENCE [LARGE SCALE GENOMIC DNA]</scope>
    <source>
        <strain evidence="6 7">CBS 13917</strain>
    </source>
</reference>
<dbReference type="InterPro" id="IPR036919">
    <property type="entry name" value="Ribo_uL30_ferredoxin-like_sf"/>
</dbReference>
<protein>
    <recommendedName>
        <fullName evidence="4">Large ribosomal subunit protein uL30m</fullName>
    </recommendedName>
</protein>
<evidence type="ECO:0000256" key="4">
    <source>
        <dbReference type="ARBA" id="ARBA00035281"/>
    </source>
</evidence>
<evidence type="ECO:0000256" key="3">
    <source>
        <dbReference type="ARBA" id="ARBA00023274"/>
    </source>
</evidence>
<name>A0AAW0Z536_9TREE</name>
<evidence type="ECO:0000259" key="5">
    <source>
        <dbReference type="Pfam" id="PF00327"/>
    </source>
</evidence>
<keyword evidence="7" id="KW-1185">Reference proteome</keyword>